<dbReference type="GO" id="GO:0016757">
    <property type="term" value="F:glycosyltransferase activity"/>
    <property type="evidence" value="ECO:0007669"/>
    <property type="project" value="UniProtKB-KW"/>
</dbReference>
<evidence type="ECO:0000313" key="4">
    <source>
        <dbReference type="Proteomes" id="UP000294419"/>
    </source>
</evidence>
<dbReference type="Pfam" id="PF00534">
    <property type="entry name" value="Glycos_transf_1"/>
    <property type="match status" value="1"/>
</dbReference>
<dbReference type="PANTHER" id="PTHR12526:SF630">
    <property type="entry name" value="GLYCOSYLTRANSFERASE"/>
    <property type="match status" value="1"/>
</dbReference>
<dbReference type="SUPFAM" id="SSF53756">
    <property type="entry name" value="UDP-Glycosyltransferase/glycogen phosphorylase"/>
    <property type="match status" value="1"/>
</dbReference>
<dbReference type="Proteomes" id="UP000294419">
    <property type="component" value="Chromosome"/>
</dbReference>
<dbReference type="EMBL" id="CP037954">
    <property type="protein sequence ID" value="QBO59677.1"/>
    <property type="molecule type" value="Genomic_DNA"/>
</dbReference>
<keyword evidence="4" id="KW-1185">Reference proteome</keyword>
<dbReference type="Pfam" id="PF13439">
    <property type="entry name" value="Glyco_transf_4"/>
    <property type="match status" value="1"/>
</dbReference>
<feature type="domain" description="Glycosyltransferase subfamily 4-like N-terminal" evidence="2">
    <location>
        <begin position="37"/>
        <end position="203"/>
    </location>
</feature>
<dbReference type="Gene3D" id="3.40.50.2000">
    <property type="entry name" value="Glycogen Phosphorylase B"/>
    <property type="match status" value="2"/>
</dbReference>
<dbReference type="CDD" id="cd03811">
    <property type="entry name" value="GT4_GT28_WabH-like"/>
    <property type="match status" value="1"/>
</dbReference>
<keyword evidence="3" id="KW-0808">Transferase</keyword>
<sequence length="394" mass="45683">MLESIYIYDYYIEILELKKMNNPKIKILFLINTLTGGGAEKVLVDLVNNLNPEKYDVTVQTVFDKGVNKKYLKPEIRYKTINRFQSELLTLIWGYLVSFVLPARLIYRIFIKENYDYEVAFLEGVPTKLIAASTNINSKKYAWVHTDMSMNYGLEKVFKTLEDHKRSYKQFENIFCVSESVKEGFIKLFGWFENLSVIYNPVDNINILSKANETLIEVAIPDCIKFVAIGRLTEQKGFERLLTACNKLVVEKYNFSLWVLGEGEQREVLEKYILNNNLQNHVFLLGFHENPYKFIKAANYFVSSSYTEGFSTVVTESVIIGTPVITTDCAGMKEILGESEFGLIVPNSTEGLYEGLKKLLTNKEIYLKYNEAVKKRKDYFQLSQRMKEIETEFK</sequence>
<protein>
    <submittedName>
        <fullName evidence="3">N-acetylgalactosamine-N, N'-diacetylbacillosaminyl-diphospho-undecaprenol 4-alpha-N-acetylgalactosaminyltransferase</fullName>
        <ecNumber evidence="3">2.4.1.291</ecNumber>
    </submittedName>
</protein>
<name>A0A4P6ZJC9_9FLAO</name>
<evidence type="ECO:0000259" key="1">
    <source>
        <dbReference type="Pfam" id="PF00534"/>
    </source>
</evidence>
<dbReference type="AlphaFoldDB" id="A0A4P6ZJC9"/>
<evidence type="ECO:0000259" key="2">
    <source>
        <dbReference type="Pfam" id="PF13439"/>
    </source>
</evidence>
<dbReference type="InterPro" id="IPR001296">
    <property type="entry name" value="Glyco_trans_1"/>
</dbReference>
<dbReference type="InterPro" id="IPR028098">
    <property type="entry name" value="Glyco_trans_4-like_N"/>
</dbReference>
<accession>A0A4P6ZJC9</accession>
<dbReference type="PANTHER" id="PTHR12526">
    <property type="entry name" value="GLYCOSYLTRANSFERASE"/>
    <property type="match status" value="1"/>
</dbReference>
<gene>
    <name evidence="3" type="primary">pglJ_3</name>
    <name evidence="3" type="ORF">NBC122_02877</name>
</gene>
<dbReference type="EC" id="2.4.1.291" evidence="3"/>
<dbReference type="KEGG" id="csal:NBC122_02877"/>
<organism evidence="3 4">
    <name type="scientific">Chryseobacterium salivictor</name>
    <dbReference type="NCBI Taxonomy" id="2547600"/>
    <lineage>
        <taxon>Bacteria</taxon>
        <taxon>Pseudomonadati</taxon>
        <taxon>Bacteroidota</taxon>
        <taxon>Flavobacteriia</taxon>
        <taxon>Flavobacteriales</taxon>
        <taxon>Weeksellaceae</taxon>
        <taxon>Chryseobacterium group</taxon>
        <taxon>Chryseobacterium</taxon>
    </lineage>
</organism>
<proteinExistence type="predicted"/>
<evidence type="ECO:0000313" key="3">
    <source>
        <dbReference type="EMBL" id="QBO59677.1"/>
    </source>
</evidence>
<reference evidence="3 4" key="1">
    <citation type="submission" date="2019-03" db="EMBL/GenBank/DDBJ databases">
        <authorList>
            <person name="Kim H."/>
            <person name="Yu S.-M."/>
        </authorList>
    </citation>
    <scope>NUCLEOTIDE SEQUENCE [LARGE SCALE GENOMIC DNA]</scope>
    <source>
        <strain evidence="3 4">NBC122</strain>
    </source>
</reference>
<keyword evidence="3" id="KW-0328">Glycosyltransferase</keyword>
<feature type="domain" description="Glycosyl transferase family 1" evidence="1">
    <location>
        <begin position="225"/>
        <end position="376"/>
    </location>
</feature>